<proteinExistence type="inferred from homology"/>
<dbReference type="InterPro" id="IPR023631">
    <property type="entry name" value="Amidase_dom"/>
</dbReference>
<dbReference type="Pfam" id="PF01425">
    <property type="entry name" value="Amidase"/>
    <property type="match status" value="1"/>
</dbReference>
<evidence type="ECO:0000313" key="4">
    <source>
        <dbReference type="EMBL" id="RJE22562.1"/>
    </source>
</evidence>
<gene>
    <name evidence="4" type="ORF">PHISCL_05108</name>
</gene>
<protein>
    <submittedName>
        <fullName evidence="4">Amidase</fullName>
    </submittedName>
</protein>
<dbReference type="Proteomes" id="UP000266188">
    <property type="component" value="Unassembled WGS sequence"/>
</dbReference>
<dbReference type="SUPFAM" id="SSF75304">
    <property type="entry name" value="Amidase signature (AS) enzymes"/>
    <property type="match status" value="1"/>
</dbReference>
<organism evidence="4 5">
    <name type="scientific">Aspergillus sclerotialis</name>
    <dbReference type="NCBI Taxonomy" id="2070753"/>
    <lineage>
        <taxon>Eukaryota</taxon>
        <taxon>Fungi</taxon>
        <taxon>Dikarya</taxon>
        <taxon>Ascomycota</taxon>
        <taxon>Pezizomycotina</taxon>
        <taxon>Eurotiomycetes</taxon>
        <taxon>Eurotiomycetidae</taxon>
        <taxon>Eurotiales</taxon>
        <taxon>Aspergillaceae</taxon>
        <taxon>Aspergillus</taxon>
        <taxon>Aspergillus subgen. Polypaecilum</taxon>
    </lineage>
</organism>
<reference evidence="5" key="1">
    <citation type="submission" date="2017-02" db="EMBL/GenBank/DDBJ databases">
        <authorList>
            <person name="Tafer H."/>
            <person name="Lopandic K."/>
        </authorList>
    </citation>
    <scope>NUCLEOTIDE SEQUENCE [LARGE SCALE GENOMIC DNA]</scope>
    <source>
        <strain evidence="5">CBS 366.77</strain>
    </source>
</reference>
<comment type="caution">
    <text evidence="4">The sequence shown here is derived from an EMBL/GenBank/DDBJ whole genome shotgun (WGS) entry which is preliminary data.</text>
</comment>
<keyword evidence="2" id="KW-0378">Hydrolase</keyword>
<comment type="similarity">
    <text evidence="1">Belongs to the amidase family.</text>
</comment>
<keyword evidence="5" id="KW-1185">Reference proteome</keyword>
<feature type="domain" description="Amidase" evidence="3">
    <location>
        <begin position="11"/>
        <end position="235"/>
    </location>
</feature>
<name>A0A3A2ZHH9_9EURO</name>
<accession>A0A3A2ZHH9</accession>
<dbReference type="PANTHER" id="PTHR46072:SF3">
    <property type="entry name" value="AMIDASE"/>
    <property type="match status" value="1"/>
</dbReference>
<dbReference type="GO" id="GO:0016787">
    <property type="term" value="F:hydrolase activity"/>
    <property type="evidence" value="ECO:0007669"/>
    <property type="project" value="UniProtKB-KW"/>
</dbReference>
<evidence type="ECO:0000313" key="5">
    <source>
        <dbReference type="Proteomes" id="UP000266188"/>
    </source>
</evidence>
<evidence type="ECO:0000256" key="2">
    <source>
        <dbReference type="ARBA" id="ARBA00022801"/>
    </source>
</evidence>
<dbReference type="AlphaFoldDB" id="A0A3A2ZHH9"/>
<dbReference type="PANTHER" id="PTHR46072">
    <property type="entry name" value="AMIDASE-RELATED-RELATED"/>
    <property type="match status" value="1"/>
</dbReference>
<dbReference type="Gene3D" id="3.90.1300.10">
    <property type="entry name" value="Amidase signature (AS) domain"/>
    <property type="match status" value="1"/>
</dbReference>
<sequence>MRVCNTPGMRFILSVAGPLCLDLEGIDLFFQTVFSTQPAIYDSTVLDIPWRKLEPLPPSKVLRIGVIHEHPTFPLHPPVRRVLAEATALLKAQGHELIYLASQETLIGELNEVAMHLYGLDPLAISYVVKAGEPIAPALLHIQTLMERLKTIHKSTLPDFNGVDNLDKLAILNARRAELRERYRELWVKHGLNACLAPPAQNTAVKHDRFGFAPYTIFLNCLDYPTASIPFGEVGELDKQVFELRNDQIAPECEYSTPVFSFKCASRINC</sequence>
<dbReference type="EMBL" id="MVGC01000162">
    <property type="protein sequence ID" value="RJE22562.1"/>
    <property type="molecule type" value="Genomic_DNA"/>
</dbReference>
<evidence type="ECO:0000256" key="1">
    <source>
        <dbReference type="ARBA" id="ARBA00009199"/>
    </source>
</evidence>
<evidence type="ECO:0000259" key="3">
    <source>
        <dbReference type="Pfam" id="PF01425"/>
    </source>
</evidence>
<dbReference type="InterPro" id="IPR036928">
    <property type="entry name" value="AS_sf"/>
</dbReference>
<dbReference type="STRING" id="2070753.A0A3A2ZHH9"/>
<dbReference type="OrthoDB" id="6428749at2759"/>